<protein>
    <recommendedName>
        <fullName evidence="1">Glutamine amidotransferase domain-containing protein</fullName>
    </recommendedName>
</protein>
<dbReference type="SUPFAM" id="SSF52317">
    <property type="entry name" value="Class I glutamine amidotransferase-like"/>
    <property type="match status" value="1"/>
</dbReference>
<organism evidence="2 3">
    <name type="scientific">Phytophthora sojae (strain P6497)</name>
    <name type="common">Soybean stem and root rot agent</name>
    <name type="synonym">Phytophthora megasperma f. sp. glycines</name>
    <dbReference type="NCBI Taxonomy" id="1094619"/>
    <lineage>
        <taxon>Eukaryota</taxon>
        <taxon>Sar</taxon>
        <taxon>Stramenopiles</taxon>
        <taxon>Oomycota</taxon>
        <taxon>Peronosporomycetes</taxon>
        <taxon>Peronosporales</taxon>
        <taxon>Peronosporaceae</taxon>
        <taxon>Phytophthora</taxon>
    </lineage>
</organism>
<dbReference type="Gene3D" id="3.40.50.880">
    <property type="match status" value="1"/>
</dbReference>
<dbReference type="InParanoid" id="G4YPK4"/>
<evidence type="ECO:0000313" key="3">
    <source>
        <dbReference type="Proteomes" id="UP000002640"/>
    </source>
</evidence>
<dbReference type="InterPro" id="IPR029062">
    <property type="entry name" value="Class_I_gatase-like"/>
</dbReference>
<dbReference type="GO" id="GO:0005829">
    <property type="term" value="C:cytosol"/>
    <property type="evidence" value="ECO:0007669"/>
    <property type="project" value="TreeGrafter"/>
</dbReference>
<dbReference type="SMR" id="G4YPK4"/>
<dbReference type="InterPro" id="IPR017926">
    <property type="entry name" value="GATASE"/>
</dbReference>
<sequence length="439" mass="48244">MSTRHQCCSSLSQASSATEPQLTLCRGPLHLQSKAKKRAAQRRWFREMTGFKRHPSLLARLLPYLAAPDGSLKTSASPRASQAAHTSVLTRARANYRNWCPPHYSRGYQVEKDPAADATRQLRAMLTRFAPRLRLQSPAAVRALSSAAPAASPLKVLVIDGYSPEGRADLEAGGASTAGKLYIDLLNKSAPAGVEVASDVVYPADSDFQSPELSKYHAVAWTGCSLTIHDAQDVRVTKQIDFAKKVFEEGIPQYGSCWAAQIAVAAAGGHCGANPRGREMGIARKIELSPEGRAHPMFEGKPSVFDAFTSHNDEVTHMPPGGLALGGNDFTKVQAVAVRHKKGDFWAVQYHPEYDLHELARLTYCRRAKLVGLGFFADMKSADQYVDDLENLHIDPSRYDIAWRLGLDADVMDENIRHCETRNFIKYLALPYKAAIEGK</sequence>
<reference evidence="2 3" key="1">
    <citation type="journal article" date="2006" name="Science">
        <title>Phytophthora genome sequences uncover evolutionary origins and mechanisms of pathogenesis.</title>
        <authorList>
            <person name="Tyler B.M."/>
            <person name="Tripathy S."/>
            <person name="Zhang X."/>
            <person name="Dehal P."/>
            <person name="Jiang R.H."/>
            <person name="Aerts A."/>
            <person name="Arredondo F.D."/>
            <person name="Baxter L."/>
            <person name="Bensasson D."/>
            <person name="Beynon J.L."/>
            <person name="Chapman J."/>
            <person name="Damasceno C.M."/>
            <person name="Dorrance A.E."/>
            <person name="Dou D."/>
            <person name="Dickerman A.W."/>
            <person name="Dubchak I.L."/>
            <person name="Garbelotto M."/>
            <person name="Gijzen M."/>
            <person name="Gordon S.G."/>
            <person name="Govers F."/>
            <person name="Grunwald N.J."/>
            <person name="Huang W."/>
            <person name="Ivors K.L."/>
            <person name="Jones R.W."/>
            <person name="Kamoun S."/>
            <person name="Krampis K."/>
            <person name="Lamour K.H."/>
            <person name="Lee M.K."/>
            <person name="McDonald W.H."/>
            <person name="Medina M."/>
            <person name="Meijer H.J."/>
            <person name="Nordberg E.K."/>
            <person name="Maclean D.J."/>
            <person name="Ospina-Giraldo M.D."/>
            <person name="Morris P.F."/>
            <person name="Phuntumart V."/>
            <person name="Putnam N.H."/>
            <person name="Rash S."/>
            <person name="Rose J.K."/>
            <person name="Sakihama Y."/>
            <person name="Salamov A.A."/>
            <person name="Savidor A."/>
            <person name="Scheuring C.F."/>
            <person name="Smith B.M."/>
            <person name="Sobral B.W."/>
            <person name="Terry A."/>
            <person name="Torto-Alalibo T.A."/>
            <person name="Win J."/>
            <person name="Xu Z."/>
            <person name="Zhang H."/>
            <person name="Grigoriev I.V."/>
            <person name="Rokhsar D.S."/>
            <person name="Boore J.L."/>
        </authorList>
    </citation>
    <scope>NUCLEOTIDE SEQUENCE [LARGE SCALE GENOMIC DNA]</scope>
    <source>
        <strain evidence="2 3">P6497</strain>
    </source>
</reference>
<dbReference type="InterPro" id="IPR044992">
    <property type="entry name" value="ChyE-like"/>
</dbReference>
<feature type="domain" description="Glutamine amidotransferase" evidence="1">
    <location>
        <begin position="236"/>
        <end position="357"/>
    </location>
</feature>
<evidence type="ECO:0000313" key="2">
    <source>
        <dbReference type="EMBL" id="EGZ28306.1"/>
    </source>
</evidence>
<name>G4YPK4_PHYSP</name>
<dbReference type="RefSeq" id="XP_009515581.1">
    <property type="nucleotide sequence ID" value="XM_009517286.1"/>
</dbReference>
<evidence type="ECO:0000259" key="1">
    <source>
        <dbReference type="Pfam" id="PF00117"/>
    </source>
</evidence>
<gene>
    <name evidence="2" type="ORF">PHYSODRAFT_293883</name>
</gene>
<dbReference type="PANTHER" id="PTHR42695:SF5">
    <property type="entry name" value="GLUTAMINE AMIDOTRANSFERASE YLR126C-RELATED"/>
    <property type="match status" value="1"/>
</dbReference>
<dbReference type="FunFam" id="3.40.50.880:FF:000164">
    <property type="entry name" value="Uncharacterized protein"/>
    <property type="match status" value="1"/>
</dbReference>
<dbReference type="Pfam" id="PF00117">
    <property type="entry name" value="GATase"/>
    <property type="match status" value="1"/>
</dbReference>
<accession>G4YPK4</accession>
<dbReference type="Proteomes" id="UP000002640">
    <property type="component" value="Unassembled WGS sequence"/>
</dbReference>
<dbReference type="STRING" id="1094619.G4YPK4"/>
<dbReference type="OMA" id="NPRGPEY"/>
<dbReference type="AlphaFoldDB" id="G4YPK4"/>
<keyword evidence="3" id="KW-1185">Reference proteome</keyword>
<dbReference type="PANTHER" id="PTHR42695">
    <property type="entry name" value="GLUTAMINE AMIDOTRANSFERASE YLR126C-RELATED"/>
    <property type="match status" value="1"/>
</dbReference>
<dbReference type="KEGG" id="psoj:PHYSODRAFT_293883"/>
<dbReference type="PROSITE" id="PS51273">
    <property type="entry name" value="GATASE_TYPE_1"/>
    <property type="match status" value="1"/>
</dbReference>
<dbReference type="EMBL" id="JH159151">
    <property type="protein sequence ID" value="EGZ28306.1"/>
    <property type="molecule type" value="Genomic_DNA"/>
</dbReference>
<proteinExistence type="predicted"/>
<dbReference type="GeneID" id="20641033"/>